<dbReference type="EMBL" id="NXFY01000001">
    <property type="protein sequence ID" value="PHO19424.1"/>
    <property type="molecule type" value="Genomic_DNA"/>
</dbReference>
<proteinExistence type="predicted"/>
<reference evidence="2 5" key="2">
    <citation type="submission" date="2018-08" db="EMBL/GenBank/DDBJ databases">
        <title>Complete genome of the Arcobacter molluscorum type strain LMG 25693.</title>
        <authorList>
            <person name="Miller W.G."/>
            <person name="Yee E."/>
            <person name="Bono J.L."/>
        </authorList>
    </citation>
    <scope>NUCLEOTIDE SEQUENCE [LARGE SCALE GENOMIC DNA]</scope>
    <source>
        <strain evidence="2 5">CECT 7696</strain>
    </source>
</reference>
<organism evidence="3 4">
    <name type="scientific">Malaciobacter molluscorum LMG 25693</name>
    <dbReference type="NCBI Taxonomy" id="870501"/>
    <lineage>
        <taxon>Bacteria</taxon>
        <taxon>Pseudomonadati</taxon>
        <taxon>Campylobacterota</taxon>
        <taxon>Epsilonproteobacteria</taxon>
        <taxon>Campylobacterales</taxon>
        <taxon>Arcobacteraceae</taxon>
        <taxon>Malaciobacter</taxon>
    </lineage>
</organism>
<dbReference type="Proteomes" id="UP000262712">
    <property type="component" value="Chromosome"/>
</dbReference>
<evidence type="ECO:0000313" key="2">
    <source>
        <dbReference type="EMBL" id="AXX92195.1"/>
    </source>
</evidence>
<evidence type="ECO:0008006" key="6">
    <source>
        <dbReference type="Google" id="ProtNLM"/>
    </source>
</evidence>
<keyword evidence="1" id="KW-0732">Signal</keyword>
<accession>A0A2G1DM19</accession>
<evidence type="ECO:0000313" key="4">
    <source>
        <dbReference type="Proteomes" id="UP000221222"/>
    </source>
</evidence>
<dbReference type="EMBL" id="CP032098">
    <property type="protein sequence ID" value="AXX92195.1"/>
    <property type="molecule type" value="Genomic_DNA"/>
</dbReference>
<feature type="chain" id="PRO_5044573641" description="Type IV secretion system protein" evidence="1">
    <location>
        <begin position="21"/>
        <end position="337"/>
    </location>
</feature>
<protein>
    <recommendedName>
        <fullName evidence="6">Type IV secretion system protein</fullName>
    </recommendedName>
</protein>
<feature type="signal peptide" evidence="1">
    <location>
        <begin position="1"/>
        <end position="20"/>
    </location>
</feature>
<evidence type="ECO:0000313" key="5">
    <source>
        <dbReference type="Proteomes" id="UP000262712"/>
    </source>
</evidence>
<keyword evidence="4" id="KW-1185">Reference proteome</keyword>
<name>A0A2G1DM19_9BACT</name>
<gene>
    <name evidence="2" type="ORF">AMOL_1214</name>
    <name evidence="3" type="ORF">CPU12_01200</name>
</gene>
<evidence type="ECO:0000313" key="3">
    <source>
        <dbReference type="EMBL" id="PHO19424.1"/>
    </source>
</evidence>
<sequence>MKTSIKILLILTLSYNNCFALFGAGDVVSDPTSYTYYAKQIKAFNDQIKTALDQLEVLNKANDLIDKTNDLIFKSGEKIYNPTKKLQNLVSNIQGIKDRFQSMAERAKNMGAERFFKDYHNVSEPLNNKAYEKWKDNLAALFDNSQDETYQNLRKKILSAQKNNNYVQYQKAVNNMSTYLELKKKEQEGLKKASLRAPIDLYQEYFLNEERVKEKELRRKNISDLMMQIGSADDVLKQQQITNQLLLYMLETIDKQYEMQMRYYYALTIPKFQNHSTSIDEELTKLKEEREKYRTSRNIHKKDSIKERDKYIKSLQEEGEQSDIYKILAGEQDFYDD</sequence>
<dbReference type="KEGG" id="amol:AMOL_1214"/>
<reference evidence="3 4" key="1">
    <citation type="submission" date="2017-09" db="EMBL/GenBank/DDBJ databases">
        <title>Arcobacter canalis sp. nov., a new species isolated from a water canal contaminated with urban sewage.</title>
        <authorList>
            <person name="Perez-Cataluna A."/>
            <person name="Salas-Masso N."/>
            <person name="Figueras M.J."/>
        </authorList>
    </citation>
    <scope>NUCLEOTIDE SEQUENCE [LARGE SCALE GENOMIC DNA]</scope>
    <source>
        <strain evidence="3 4">F98-3</strain>
    </source>
</reference>
<dbReference type="AlphaFoldDB" id="A0A2G1DM19"/>
<dbReference type="RefSeq" id="WP_099341240.1">
    <property type="nucleotide sequence ID" value="NZ_CP032098.1"/>
</dbReference>
<evidence type="ECO:0000256" key="1">
    <source>
        <dbReference type="SAM" id="SignalP"/>
    </source>
</evidence>
<dbReference type="Proteomes" id="UP000221222">
    <property type="component" value="Unassembled WGS sequence"/>
</dbReference>